<organism evidence="1 2">
    <name type="scientific">Ectothiorhodospira marina</name>
    <dbReference type="NCBI Taxonomy" id="1396821"/>
    <lineage>
        <taxon>Bacteria</taxon>
        <taxon>Pseudomonadati</taxon>
        <taxon>Pseudomonadota</taxon>
        <taxon>Gammaproteobacteria</taxon>
        <taxon>Chromatiales</taxon>
        <taxon>Ectothiorhodospiraceae</taxon>
        <taxon>Ectothiorhodospira</taxon>
    </lineage>
</organism>
<gene>
    <name evidence="1" type="ORF">SAMN05444515_10435</name>
</gene>
<keyword evidence="2" id="KW-1185">Reference proteome</keyword>
<dbReference type="PANTHER" id="PTHR35566:SF1">
    <property type="entry name" value="TYPE VI SECRETION SYSTEM BASEPLATE COMPONENT TSSK1"/>
    <property type="match status" value="1"/>
</dbReference>
<proteinExistence type="predicted"/>
<dbReference type="InterPro" id="IPR010263">
    <property type="entry name" value="T6SS_TssK"/>
</dbReference>
<dbReference type="STRING" id="1396821.SAMN05444515_10435"/>
<dbReference type="Pfam" id="PF05936">
    <property type="entry name" value="T6SS_VasE"/>
    <property type="match status" value="1"/>
</dbReference>
<dbReference type="OrthoDB" id="9775333at2"/>
<sequence>MAAIRKVIWSEGILLGQQHFQAWDRYHEQALIERFRITHPRGWGVHRLRLDPDAPGMGTCRVLELEAILPDGRLVTVDPFDDDPLACELPDRAKEPVIVHLLLTRARQALGMTGYESAGHRRGAWRVDYKELGDEHDTQRRQEVALGQLNLVLGTETPADPDLVRLPVARLKPRTGGGFQIDDDFIPPLLSLEASPALQRFIGQLAERIRFQLRELAEERAVCRPADRYLIHALSACLQRLLIHLDHLRAMESIHPERLHLALAETCAELQPIVPDDTLNWRIPTYQHEDPGPGFRLLDACLGEVINHYHALHTRPPALEQLSEGRFQARGLSSSFTASQLLYIIARAETDDTDWISDFPRQAKVASADQLDLLIRTALPGVSLCHLPTPPADLPVPRGRECFRLEPHGESWQALLESDSLGIFLPAGLRHLHLELMVGDREAP</sequence>
<accession>A0A1H7IY39</accession>
<dbReference type="AlphaFoldDB" id="A0A1H7IY39"/>
<dbReference type="RefSeq" id="WP_090251703.1">
    <property type="nucleotide sequence ID" value="NZ_FOAA01000004.1"/>
</dbReference>
<dbReference type="EMBL" id="FOAA01000004">
    <property type="protein sequence ID" value="SEK67296.1"/>
    <property type="molecule type" value="Genomic_DNA"/>
</dbReference>
<evidence type="ECO:0000313" key="1">
    <source>
        <dbReference type="EMBL" id="SEK67296.1"/>
    </source>
</evidence>
<reference evidence="2" key="1">
    <citation type="submission" date="2016-10" db="EMBL/GenBank/DDBJ databases">
        <authorList>
            <person name="Varghese N."/>
            <person name="Submissions S."/>
        </authorList>
    </citation>
    <scope>NUCLEOTIDE SEQUENCE [LARGE SCALE GENOMIC DNA]</scope>
    <source>
        <strain evidence="2">DSM 241</strain>
    </source>
</reference>
<dbReference type="PANTHER" id="PTHR35566">
    <property type="entry name" value="BLR3599 PROTEIN"/>
    <property type="match status" value="1"/>
</dbReference>
<protein>
    <submittedName>
        <fullName evidence="1">Type VI secretion system protein ImpJ</fullName>
    </submittedName>
</protein>
<name>A0A1H7IY39_9GAMM</name>
<dbReference type="NCBIfam" id="TIGR03353">
    <property type="entry name" value="VI_chp_4"/>
    <property type="match status" value="1"/>
</dbReference>
<evidence type="ECO:0000313" key="2">
    <source>
        <dbReference type="Proteomes" id="UP000199256"/>
    </source>
</evidence>
<dbReference type="Proteomes" id="UP000199256">
    <property type="component" value="Unassembled WGS sequence"/>
</dbReference>